<evidence type="ECO:0000256" key="12">
    <source>
        <dbReference type="ARBA" id="ARBA00023004"/>
    </source>
</evidence>
<name>A0A9N9GBR4_9GLOM</name>
<evidence type="ECO:0000256" key="16">
    <source>
        <dbReference type="PIRNR" id="PIRNR000345"/>
    </source>
</evidence>
<evidence type="ECO:0000256" key="1">
    <source>
        <dbReference type="ARBA" id="ARBA00004141"/>
    </source>
</evidence>
<dbReference type="PIRSF" id="PIRSF000345">
    <property type="entry name" value="OLE1"/>
    <property type="match status" value="1"/>
</dbReference>
<evidence type="ECO:0000256" key="3">
    <source>
        <dbReference type="ARBA" id="ARBA00022448"/>
    </source>
</evidence>
<dbReference type="InterPro" id="IPR036400">
    <property type="entry name" value="Cyt_B5-like_heme/steroid_sf"/>
</dbReference>
<evidence type="ECO:0000256" key="9">
    <source>
        <dbReference type="ARBA" id="ARBA00022982"/>
    </source>
</evidence>
<evidence type="ECO:0000256" key="2">
    <source>
        <dbReference type="ARBA" id="ARBA00009295"/>
    </source>
</evidence>
<protein>
    <recommendedName>
        <fullName evidence="16">Acyl-CoA desaturase</fullName>
        <ecNumber evidence="16">1.14.19.1</ecNumber>
    </recommendedName>
</protein>
<evidence type="ECO:0000256" key="13">
    <source>
        <dbReference type="ARBA" id="ARBA00023098"/>
    </source>
</evidence>
<dbReference type="SUPFAM" id="SSF55856">
    <property type="entry name" value="Cytochrome b5-like heme/steroid binding domain"/>
    <property type="match status" value="1"/>
</dbReference>
<dbReference type="Proteomes" id="UP000789342">
    <property type="component" value="Unassembled WGS sequence"/>
</dbReference>
<evidence type="ECO:0000313" key="19">
    <source>
        <dbReference type="EMBL" id="CAG8595773.1"/>
    </source>
</evidence>
<keyword evidence="4 16" id="KW-0444">Lipid biosynthesis</keyword>
<dbReference type="CDD" id="cd03505">
    <property type="entry name" value="Delta9-FADS-like"/>
    <property type="match status" value="1"/>
</dbReference>
<evidence type="ECO:0000256" key="17">
    <source>
        <dbReference type="SAM" id="Phobius"/>
    </source>
</evidence>
<dbReference type="PROSITE" id="PS00191">
    <property type="entry name" value="CYTOCHROME_B5_1"/>
    <property type="match status" value="1"/>
</dbReference>
<dbReference type="AlphaFoldDB" id="A0A9N9GBR4"/>
<dbReference type="PRINTS" id="PR00363">
    <property type="entry name" value="CYTOCHROMEB5"/>
</dbReference>
<keyword evidence="9 16" id="KW-0249">Electron transport</keyword>
<feature type="transmembrane region" description="Helical" evidence="17">
    <location>
        <begin position="179"/>
        <end position="201"/>
    </location>
</feature>
<dbReference type="OrthoDB" id="10260134at2759"/>
<keyword evidence="7 16" id="KW-0479">Metal-binding</keyword>
<dbReference type="InterPro" id="IPR015876">
    <property type="entry name" value="Acyl-CoA_DS"/>
</dbReference>
<evidence type="ECO:0000256" key="7">
    <source>
        <dbReference type="ARBA" id="ARBA00022723"/>
    </source>
</evidence>
<evidence type="ECO:0000259" key="18">
    <source>
        <dbReference type="PROSITE" id="PS50255"/>
    </source>
</evidence>
<comment type="subcellular location">
    <subcellularLocation>
        <location evidence="1">Membrane</location>
        <topology evidence="1">Multi-pass membrane protein</topology>
    </subcellularLocation>
</comment>
<keyword evidence="10 17" id="KW-1133">Transmembrane helix</keyword>
<dbReference type="InterPro" id="IPR001199">
    <property type="entry name" value="Cyt_B5-like_heme/steroid-bd"/>
</dbReference>
<dbReference type="PROSITE" id="PS50255">
    <property type="entry name" value="CYTOCHROME_B5_2"/>
    <property type="match status" value="1"/>
</dbReference>
<evidence type="ECO:0000256" key="11">
    <source>
        <dbReference type="ARBA" id="ARBA00023002"/>
    </source>
</evidence>
<dbReference type="GO" id="GO:0005789">
    <property type="term" value="C:endoplasmic reticulum membrane"/>
    <property type="evidence" value="ECO:0007669"/>
    <property type="project" value="TreeGrafter"/>
</dbReference>
<keyword evidence="20" id="KW-1185">Reference proteome</keyword>
<organism evidence="19 20">
    <name type="scientific">Acaulospora morrowiae</name>
    <dbReference type="NCBI Taxonomy" id="94023"/>
    <lineage>
        <taxon>Eukaryota</taxon>
        <taxon>Fungi</taxon>
        <taxon>Fungi incertae sedis</taxon>
        <taxon>Mucoromycota</taxon>
        <taxon>Glomeromycotina</taxon>
        <taxon>Glomeromycetes</taxon>
        <taxon>Diversisporales</taxon>
        <taxon>Acaulosporaceae</taxon>
        <taxon>Acaulospora</taxon>
    </lineage>
</organism>
<feature type="transmembrane region" description="Helical" evidence="17">
    <location>
        <begin position="69"/>
        <end position="87"/>
    </location>
</feature>
<feature type="domain" description="Cytochrome b5 heme-binding" evidence="18">
    <location>
        <begin position="338"/>
        <end position="410"/>
    </location>
</feature>
<keyword evidence="12 16" id="KW-0408">Iron</keyword>
<dbReference type="InterPro" id="IPR018506">
    <property type="entry name" value="Cyt_B5_heme-BS"/>
</dbReference>
<comment type="caution">
    <text evidence="19">The sequence shown here is derived from an EMBL/GenBank/DDBJ whole genome shotgun (WGS) entry which is preliminary data.</text>
</comment>
<keyword evidence="15 16" id="KW-0275">Fatty acid biosynthesis</keyword>
<keyword evidence="13 16" id="KW-0443">Lipid metabolism</keyword>
<comment type="cofactor">
    <cofactor evidence="16">
        <name>Fe(2+)</name>
        <dbReference type="ChEBI" id="CHEBI:29033"/>
    </cofactor>
    <text evidence="16">Expected to bind 2 Fe(2+) ions per subunit.</text>
</comment>
<keyword evidence="5 16" id="KW-0349">Heme</keyword>
<dbReference type="InterPro" id="IPR005804">
    <property type="entry name" value="FA_desaturase_dom"/>
</dbReference>
<keyword evidence="14 17" id="KW-0472">Membrane</keyword>
<dbReference type="PANTHER" id="PTHR11351:SF31">
    <property type="entry name" value="DESATURASE 1, ISOFORM A-RELATED"/>
    <property type="match status" value="1"/>
</dbReference>
<dbReference type="Gene3D" id="3.10.120.10">
    <property type="entry name" value="Cytochrome b5-like heme/steroid binding domain"/>
    <property type="match status" value="1"/>
</dbReference>
<evidence type="ECO:0000256" key="4">
    <source>
        <dbReference type="ARBA" id="ARBA00022516"/>
    </source>
</evidence>
<dbReference type="PRINTS" id="PR00075">
    <property type="entry name" value="FACDDSATRASE"/>
</dbReference>
<feature type="transmembrane region" description="Helical" evidence="17">
    <location>
        <begin position="39"/>
        <end position="57"/>
    </location>
</feature>
<dbReference type="Pfam" id="PF00487">
    <property type="entry name" value="FA_desaturase"/>
    <property type="match status" value="1"/>
</dbReference>
<dbReference type="PROSITE" id="PS00476">
    <property type="entry name" value="FATTY_ACID_DESATUR_1"/>
    <property type="match status" value="1"/>
</dbReference>
<evidence type="ECO:0000256" key="8">
    <source>
        <dbReference type="ARBA" id="ARBA00022832"/>
    </source>
</evidence>
<sequence length="423" mass="48495">MAVDASQTQKVEPKKSINAKKHIRDEPIKLNNWYKHVNWIHAPLLTLTPLIAAYGLYTTEIQRKTAIWTVIYYFLTGLGITAGYHRLWSHRAYKVARPFEIFLIFISSGAVEGSIRWWCRHHRAHHRWTDTDSDPYSAHKGLLYSHFGWMLLKENPNKLGRSDISDLSADPLKMLQHRYYGLFALGMGFIFPTLVAGLGWGDWKGGFYFAAVARLVFVHHATFCVNSLAHYLGDTPFDDRLSPRDHFITAILSLGEGYHNFHHEFPMDYRNAIKIYQYDPTKWLIKALSYVGIAYDLKKFSENEIKKGQIIMREKKLNEEKNSLDWGTPLDQLPVVTYEEYEEKAVENNWICIEGVIHDVTNFVTEHPGGKALLTTSFGKDMTAAFNGGVYDHSNAARNLMASMRVGVISGGMEVMSRKTKQK</sequence>
<accession>A0A9N9GBR4</accession>
<dbReference type="GO" id="GO:0006636">
    <property type="term" value="P:unsaturated fatty acid biosynthetic process"/>
    <property type="evidence" value="ECO:0007669"/>
    <property type="project" value="UniProtKB-UniRule"/>
</dbReference>
<evidence type="ECO:0000256" key="14">
    <source>
        <dbReference type="ARBA" id="ARBA00023136"/>
    </source>
</evidence>
<dbReference type="SMART" id="SM01117">
    <property type="entry name" value="Cyt-b5"/>
    <property type="match status" value="1"/>
</dbReference>
<comment type="similarity">
    <text evidence="2 16">Belongs to the fatty acid desaturase type 1 family.</text>
</comment>
<dbReference type="PANTHER" id="PTHR11351">
    <property type="entry name" value="ACYL-COA DESATURASE"/>
    <property type="match status" value="1"/>
</dbReference>
<keyword evidence="6 17" id="KW-0812">Transmembrane</keyword>
<keyword evidence="8 16" id="KW-0276">Fatty acid metabolism</keyword>
<dbReference type="InterPro" id="IPR009160">
    <property type="entry name" value="Acyl-CoA_deSatase_haem/ster-bd"/>
</dbReference>
<evidence type="ECO:0000256" key="5">
    <source>
        <dbReference type="ARBA" id="ARBA00022617"/>
    </source>
</evidence>
<dbReference type="Pfam" id="PF00173">
    <property type="entry name" value="Cyt-b5"/>
    <property type="match status" value="1"/>
</dbReference>
<dbReference type="InterPro" id="IPR001522">
    <property type="entry name" value="FADS-1_CS"/>
</dbReference>
<keyword evidence="3 16" id="KW-0813">Transport</keyword>
<evidence type="ECO:0000256" key="6">
    <source>
        <dbReference type="ARBA" id="ARBA00022692"/>
    </source>
</evidence>
<dbReference type="FunFam" id="3.10.120.10:FF:000004">
    <property type="entry name" value="Acyl-CoA desaturase"/>
    <property type="match status" value="1"/>
</dbReference>
<dbReference type="EMBL" id="CAJVPV010005780">
    <property type="protein sequence ID" value="CAG8595773.1"/>
    <property type="molecule type" value="Genomic_DNA"/>
</dbReference>
<gene>
    <name evidence="19" type="ORF">AMORRO_LOCUS7555</name>
</gene>
<evidence type="ECO:0000256" key="10">
    <source>
        <dbReference type="ARBA" id="ARBA00022989"/>
    </source>
</evidence>
<comment type="catalytic activity">
    <reaction evidence="16">
        <text>octadecanoyl-CoA + 2 Fe(II)-[cytochrome b5] + O2 + 2 H(+) = (9Z)-octadecenoyl-CoA + 2 Fe(III)-[cytochrome b5] + 2 H2O</text>
        <dbReference type="Rhea" id="RHEA:19721"/>
        <dbReference type="Rhea" id="RHEA-COMP:10438"/>
        <dbReference type="Rhea" id="RHEA-COMP:10439"/>
        <dbReference type="ChEBI" id="CHEBI:15377"/>
        <dbReference type="ChEBI" id="CHEBI:15378"/>
        <dbReference type="ChEBI" id="CHEBI:15379"/>
        <dbReference type="ChEBI" id="CHEBI:29033"/>
        <dbReference type="ChEBI" id="CHEBI:29034"/>
        <dbReference type="ChEBI" id="CHEBI:57387"/>
        <dbReference type="ChEBI" id="CHEBI:57394"/>
        <dbReference type="EC" id="1.14.19.1"/>
    </reaction>
</comment>
<dbReference type="EC" id="1.14.19.1" evidence="16"/>
<dbReference type="GO" id="GO:0005506">
    <property type="term" value="F:iron ion binding"/>
    <property type="evidence" value="ECO:0007669"/>
    <property type="project" value="TreeGrafter"/>
</dbReference>
<proteinExistence type="inferred from homology"/>
<dbReference type="GO" id="GO:0020037">
    <property type="term" value="F:heme binding"/>
    <property type="evidence" value="ECO:0007669"/>
    <property type="project" value="InterPro"/>
</dbReference>
<keyword evidence="11 16" id="KW-0560">Oxidoreductase</keyword>
<evidence type="ECO:0000313" key="20">
    <source>
        <dbReference type="Proteomes" id="UP000789342"/>
    </source>
</evidence>
<evidence type="ECO:0000256" key="15">
    <source>
        <dbReference type="ARBA" id="ARBA00023160"/>
    </source>
</evidence>
<comment type="function">
    <text evidence="16">Stearoyl-CoA desaturase that utilizes O(2) and electrons from reduced cytochrome b5 to introduce the first double bond into saturated fatty acyl-CoA substrates.</text>
</comment>
<dbReference type="GO" id="GO:0004768">
    <property type="term" value="F:stearoyl-CoA 9-desaturase activity"/>
    <property type="evidence" value="ECO:0007669"/>
    <property type="project" value="UniProtKB-UniRule"/>
</dbReference>
<reference evidence="19" key="1">
    <citation type="submission" date="2021-06" db="EMBL/GenBank/DDBJ databases">
        <authorList>
            <person name="Kallberg Y."/>
            <person name="Tangrot J."/>
            <person name="Rosling A."/>
        </authorList>
    </citation>
    <scope>NUCLEOTIDE SEQUENCE</scope>
    <source>
        <strain evidence="19">CL551</strain>
    </source>
</reference>